<protein>
    <submittedName>
        <fullName evidence="1">Uncharacterized protein</fullName>
    </submittedName>
</protein>
<keyword evidence="2" id="KW-1185">Reference proteome</keyword>
<comment type="caution">
    <text evidence="1">The sequence shown here is derived from an EMBL/GenBank/DDBJ whole genome shotgun (WGS) entry which is preliminary data.</text>
</comment>
<reference evidence="1" key="1">
    <citation type="submission" date="2020-05" db="EMBL/GenBank/DDBJ databases">
        <title>Large-scale comparative analyses of tick genomes elucidate their genetic diversity and vector capacities.</title>
        <authorList>
            <person name="Jia N."/>
            <person name="Wang J."/>
            <person name="Shi W."/>
            <person name="Du L."/>
            <person name="Sun Y."/>
            <person name="Zhan W."/>
            <person name="Jiang J."/>
            <person name="Wang Q."/>
            <person name="Zhang B."/>
            <person name="Ji P."/>
            <person name="Sakyi L.B."/>
            <person name="Cui X."/>
            <person name="Yuan T."/>
            <person name="Jiang B."/>
            <person name="Yang W."/>
            <person name="Lam T.T.-Y."/>
            <person name="Chang Q."/>
            <person name="Ding S."/>
            <person name="Wang X."/>
            <person name="Zhu J."/>
            <person name="Ruan X."/>
            <person name="Zhao L."/>
            <person name="Wei J."/>
            <person name="Que T."/>
            <person name="Du C."/>
            <person name="Cheng J."/>
            <person name="Dai P."/>
            <person name="Han X."/>
            <person name="Huang E."/>
            <person name="Gao Y."/>
            <person name="Liu J."/>
            <person name="Shao H."/>
            <person name="Ye R."/>
            <person name="Li L."/>
            <person name="Wei W."/>
            <person name="Wang X."/>
            <person name="Wang C."/>
            <person name="Yang T."/>
            <person name="Huo Q."/>
            <person name="Li W."/>
            <person name="Guo W."/>
            <person name="Chen H."/>
            <person name="Zhou L."/>
            <person name="Ni X."/>
            <person name="Tian J."/>
            <person name="Zhou Y."/>
            <person name="Sheng Y."/>
            <person name="Liu T."/>
            <person name="Pan Y."/>
            <person name="Xia L."/>
            <person name="Li J."/>
            <person name="Zhao F."/>
            <person name="Cao W."/>
        </authorList>
    </citation>
    <scope>NUCLEOTIDE SEQUENCE</scope>
    <source>
        <strain evidence="1">Hyas-2018</strain>
    </source>
</reference>
<proteinExistence type="predicted"/>
<gene>
    <name evidence="1" type="ORF">HPB50_022728</name>
</gene>
<dbReference type="Proteomes" id="UP000821845">
    <property type="component" value="Chromosome 5"/>
</dbReference>
<organism evidence="1 2">
    <name type="scientific">Hyalomma asiaticum</name>
    <name type="common">Tick</name>
    <dbReference type="NCBI Taxonomy" id="266040"/>
    <lineage>
        <taxon>Eukaryota</taxon>
        <taxon>Metazoa</taxon>
        <taxon>Ecdysozoa</taxon>
        <taxon>Arthropoda</taxon>
        <taxon>Chelicerata</taxon>
        <taxon>Arachnida</taxon>
        <taxon>Acari</taxon>
        <taxon>Parasitiformes</taxon>
        <taxon>Ixodida</taxon>
        <taxon>Ixodoidea</taxon>
        <taxon>Ixodidae</taxon>
        <taxon>Hyalomminae</taxon>
        <taxon>Hyalomma</taxon>
    </lineage>
</organism>
<sequence length="140" mass="14994">MKRPHQLFGYHVHLTSQQRCRNHQFALAKRVTHAPSLDGVTRRSGGGEFPAAAGGGSGGFCAAASKTAGQAPTTTRPNVFPVERSRAEIDFPPFVTRAAANVVGERVPAFRIIRTLQKQPGQERPCLLFFSSSSASFAGS</sequence>
<dbReference type="EMBL" id="CM023485">
    <property type="protein sequence ID" value="KAH6931194.1"/>
    <property type="molecule type" value="Genomic_DNA"/>
</dbReference>
<evidence type="ECO:0000313" key="1">
    <source>
        <dbReference type="EMBL" id="KAH6931194.1"/>
    </source>
</evidence>
<accession>A0ACB7SEP9</accession>
<evidence type="ECO:0000313" key="2">
    <source>
        <dbReference type="Proteomes" id="UP000821845"/>
    </source>
</evidence>
<name>A0ACB7SEP9_HYAAI</name>